<dbReference type="AlphaFoldDB" id="A0A2G2X5J2"/>
<sequence length="76" mass="8106">MKEMPEADKADKLSELELENACDEQCENATQSDELPLPSNSQLAQVESCQILGNNSVGDSALTQFGDPCCKTSAAL</sequence>
<gene>
    <name evidence="1" type="ORF">CQW23_07226</name>
</gene>
<reference evidence="1 2" key="1">
    <citation type="journal article" date="2017" name="Genome Biol.">
        <title>New reference genome sequences of hot pepper reveal the massive evolution of plant disease-resistance genes by retroduplication.</title>
        <authorList>
            <person name="Kim S."/>
            <person name="Park J."/>
            <person name="Yeom S.I."/>
            <person name="Kim Y.M."/>
            <person name="Seo E."/>
            <person name="Kim K.T."/>
            <person name="Kim M.S."/>
            <person name="Lee J.M."/>
            <person name="Cheong K."/>
            <person name="Shin H.S."/>
            <person name="Kim S.B."/>
            <person name="Han K."/>
            <person name="Lee J."/>
            <person name="Park M."/>
            <person name="Lee H.A."/>
            <person name="Lee H.Y."/>
            <person name="Lee Y."/>
            <person name="Oh S."/>
            <person name="Lee J.H."/>
            <person name="Choi E."/>
            <person name="Choi E."/>
            <person name="Lee S.E."/>
            <person name="Jeon J."/>
            <person name="Kim H."/>
            <person name="Choi G."/>
            <person name="Song H."/>
            <person name="Lee J."/>
            <person name="Lee S.C."/>
            <person name="Kwon J.K."/>
            <person name="Lee H.Y."/>
            <person name="Koo N."/>
            <person name="Hong Y."/>
            <person name="Kim R.W."/>
            <person name="Kang W.H."/>
            <person name="Huh J.H."/>
            <person name="Kang B.C."/>
            <person name="Yang T.J."/>
            <person name="Lee Y.H."/>
            <person name="Bennetzen J.L."/>
            <person name="Choi D."/>
        </authorList>
    </citation>
    <scope>NUCLEOTIDE SEQUENCE [LARGE SCALE GENOMIC DNA]</scope>
    <source>
        <strain evidence="2">cv. PBC81</strain>
    </source>
</reference>
<dbReference type="Proteomes" id="UP000224567">
    <property type="component" value="Unassembled WGS sequence"/>
</dbReference>
<proteinExistence type="predicted"/>
<protein>
    <submittedName>
        <fullName evidence="1">Uncharacterized protein</fullName>
    </submittedName>
</protein>
<accession>A0A2G2X5J2</accession>
<dbReference type="OrthoDB" id="1321557at2759"/>
<evidence type="ECO:0000313" key="1">
    <source>
        <dbReference type="EMBL" id="PHT52764.1"/>
    </source>
</evidence>
<keyword evidence="2" id="KW-1185">Reference proteome</keyword>
<dbReference type="STRING" id="33114.A0A2G2X5J2"/>
<organism evidence="1 2">
    <name type="scientific">Capsicum baccatum</name>
    <name type="common">Peruvian pepper</name>
    <dbReference type="NCBI Taxonomy" id="33114"/>
    <lineage>
        <taxon>Eukaryota</taxon>
        <taxon>Viridiplantae</taxon>
        <taxon>Streptophyta</taxon>
        <taxon>Embryophyta</taxon>
        <taxon>Tracheophyta</taxon>
        <taxon>Spermatophyta</taxon>
        <taxon>Magnoliopsida</taxon>
        <taxon>eudicotyledons</taxon>
        <taxon>Gunneridae</taxon>
        <taxon>Pentapetalae</taxon>
        <taxon>asterids</taxon>
        <taxon>lamiids</taxon>
        <taxon>Solanales</taxon>
        <taxon>Solanaceae</taxon>
        <taxon>Solanoideae</taxon>
        <taxon>Capsiceae</taxon>
        <taxon>Capsicum</taxon>
    </lineage>
</organism>
<dbReference type="EMBL" id="MLFT02000003">
    <property type="protein sequence ID" value="PHT52764.1"/>
    <property type="molecule type" value="Genomic_DNA"/>
</dbReference>
<comment type="caution">
    <text evidence="1">The sequence shown here is derived from an EMBL/GenBank/DDBJ whole genome shotgun (WGS) entry which is preliminary data.</text>
</comment>
<evidence type="ECO:0000313" key="2">
    <source>
        <dbReference type="Proteomes" id="UP000224567"/>
    </source>
</evidence>
<name>A0A2G2X5J2_CAPBA</name>
<reference evidence="2" key="2">
    <citation type="journal article" date="2017" name="J. Anim. Genet.">
        <title>Multiple reference genome sequences of hot pepper reveal the massive evolution of plant disease resistance genes by retroduplication.</title>
        <authorList>
            <person name="Kim S."/>
            <person name="Park J."/>
            <person name="Yeom S.-I."/>
            <person name="Kim Y.-M."/>
            <person name="Seo E."/>
            <person name="Kim K.-T."/>
            <person name="Kim M.-S."/>
            <person name="Lee J.M."/>
            <person name="Cheong K."/>
            <person name="Shin H.-S."/>
            <person name="Kim S.-B."/>
            <person name="Han K."/>
            <person name="Lee J."/>
            <person name="Park M."/>
            <person name="Lee H.-A."/>
            <person name="Lee H.-Y."/>
            <person name="Lee Y."/>
            <person name="Oh S."/>
            <person name="Lee J.H."/>
            <person name="Choi E."/>
            <person name="Choi E."/>
            <person name="Lee S.E."/>
            <person name="Jeon J."/>
            <person name="Kim H."/>
            <person name="Choi G."/>
            <person name="Song H."/>
            <person name="Lee J."/>
            <person name="Lee S.-C."/>
            <person name="Kwon J.-K."/>
            <person name="Lee H.-Y."/>
            <person name="Koo N."/>
            <person name="Hong Y."/>
            <person name="Kim R.W."/>
            <person name="Kang W.-H."/>
            <person name="Huh J.H."/>
            <person name="Kang B.-C."/>
            <person name="Yang T.-J."/>
            <person name="Lee Y.-H."/>
            <person name="Bennetzen J.L."/>
            <person name="Choi D."/>
        </authorList>
    </citation>
    <scope>NUCLEOTIDE SEQUENCE [LARGE SCALE GENOMIC DNA]</scope>
    <source>
        <strain evidence="2">cv. PBC81</strain>
    </source>
</reference>